<organism evidence="1 2">
    <name type="scientific">Stentor coeruleus</name>
    <dbReference type="NCBI Taxonomy" id="5963"/>
    <lineage>
        <taxon>Eukaryota</taxon>
        <taxon>Sar</taxon>
        <taxon>Alveolata</taxon>
        <taxon>Ciliophora</taxon>
        <taxon>Postciliodesmatophora</taxon>
        <taxon>Heterotrichea</taxon>
        <taxon>Heterotrichida</taxon>
        <taxon>Stentoridae</taxon>
        <taxon>Stentor</taxon>
    </lineage>
</organism>
<dbReference type="EMBL" id="MPUH01000019">
    <property type="protein sequence ID" value="OMJ94958.1"/>
    <property type="molecule type" value="Genomic_DNA"/>
</dbReference>
<dbReference type="AlphaFoldDB" id="A0A1R2D124"/>
<evidence type="ECO:0000313" key="1">
    <source>
        <dbReference type="EMBL" id="OMJ94958.1"/>
    </source>
</evidence>
<reference evidence="1 2" key="1">
    <citation type="submission" date="2016-11" db="EMBL/GenBank/DDBJ databases">
        <title>The macronuclear genome of Stentor coeruleus: a giant cell with tiny introns.</title>
        <authorList>
            <person name="Slabodnick M."/>
            <person name="Ruby J.G."/>
            <person name="Reiff S.B."/>
            <person name="Swart E.C."/>
            <person name="Gosai S."/>
            <person name="Prabakaran S."/>
            <person name="Witkowska E."/>
            <person name="Larue G.E."/>
            <person name="Fisher S."/>
            <person name="Freeman R.M."/>
            <person name="Gunawardena J."/>
            <person name="Chu W."/>
            <person name="Stover N.A."/>
            <person name="Gregory B.D."/>
            <person name="Nowacki M."/>
            <person name="Derisi J."/>
            <person name="Roy S.W."/>
            <person name="Marshall W.F."/>
            <person name="Sood P."/>
        </authorList>
    </citation>
    <scope>NUCLEOTIDE SEQUENCE [LARGE SCALE GENOMIC DNA]</scope>
    <source>
        <strain evidence="1">WM001</strain>
    </source>
</reference>
<accession>A0A1R2D124</accession>
<protein>
    <submittedName>
        <fullName evidence="1">Uncharacterized protein</fullName>
    </submittedName>
</protein>
<sequence length="252" mass="29128">MYKNKEPGPYFHLSLDDDFVEDLFDLNIGYYKVPTMAYYGESYPYGDMLGIIKSSGFRLNLPENVTNIIQSVEETYMTYPPPNKKGKWIPKPIHVPFPESIDFYWIVSNISELKEYKGNNMNLVNHAWAITDFHGQRRFKHIPTCILPISGVRELDYNGVKFNELRAEYMSMHFKQGCLSISPNNLKVGMSPRGDNKFWTVCICDDQPKAVISLQWVLTDNSLNTVFEQSKCLNDVLGRLNDPLLNFIFQSL</sequence>
<keyword evidence="2" id="KW-1185">Reference proteome</keyword>
<dbReference type="OrthoDB" id="10393163at2759"/>
<proteinExistence type="predicted"/>
<name>A0A1R2D124_9CILI</name>
<comment type="caution">
    <text evidence="1">The sequence shown here is derived from an EMBL/GenBank/DDBJ whole genome shotgun (WGS) entry which is preliminary data.</text>
</comment>
<evidence type="ECO:0000313" key="2">
    <source>
        <dbReference type="Proteomes" id="UP000187209"/>
    </source>
</evidence>
<dbReference type="Proteomes" id="UP000187209">
    <property type="component" value="Unassembled WGS sequence"/>
</dbReference>
<gene>
    <name evidence="1" type="ORF">SteCoe_1820</name>
</gene>